<evidence type="ECO:0000256" key="4">
    <source>
        <dbReference type="ARBA" id="ARBA00022475"/>
    </source>
</evidence>
<feature type="transmembrane region" description="Helical" evidence="8">
    <location>
        <begin position="443"/>
        <end position="465"/>
    </location>
</feature>
<evidence type="ECO:0000313" key="11">
    <source>
        <dbReference type="Proteomes" id="UP000234778"/>
    </source>
</evidence>
<feature type="transmembrane region" description="Helical" evidence="8">
    <location>
        <begin position="67"/>
        <end position="87"/>
    </location>
</feature>
<keyword evidence="5 8" id="KW-0812">Transmembrane</keyword>
<sequence length="528" mass="54226">MPDFLLPVVDVLAAAPVLTVFLVIGLGTAVGQIPFGPIRFGAAGALFVGLAIGALDPRLGADLSFLRSLGLGLFCYTVGIGAGNTFFRDLRRQLPLMALCVLALVTAGVAGAGYSHLTGITPAMDSGAYAGALTSPVLDAAIEAAGNQEPAVGYALAYPVGVAVAIIVVALVVGRQWPGQRDPRPASADGLKATSVELLRPVRLTEMEAFRSGRIRISYLEREGATRVVTPGEELLAGDRVVVVGSPAALAEAVDELGSGMDRCLAKDRTAVDYRRLTVSSTRVAGRTIAELDLPGRFQGVITRVRRGDLDLLAREDLVLALGDRVLAVVPSEQLEAAADYFGDSERSISQIDAFSVGIGMALGVLLGLVAIPLPGGITLRLGVAAGPLVVGMVLGRVGRTGPFVWGLPHAANATIRQLGLLFFLAAIGLASGPDFAASAFSLTGLAVGGLAALIILVNAAILLGGARWVGVSAPRAAGGLAGLVGQPAILAFALSRRDDERIEAGYATLFALAIVVKIVMVQVLVAL</sequence>
<dbReference type="SUPFAM" id="SSF116726">
    <property type="entry name" value="TrkA C-terminal domain-like"/>
    <property type="match status" value="2"/>
</dbReference>
<gene>
    <name evidence="10" type="ORF">CYJ26_08970</name>
</gene>
<accession>A0A2I1KRC9</accession>
<evidence type="ECO:0000256" key="2">
    <source>
        <dbReference type="ARBA" id="ARBA00009854"/>
    </source>
</evidence>
<dbReference type="GO" id="GO:0005886">
    <property type="term" value="C:plasma membrane"/>
    <property type="evidence" value="ECO:0007669"/>
    <property type="project" value="UniProtKB-SubCell"/>
</dbReference>
<dbReference type="PANTHER" id="PTHR30445:SF3">
    <property type="entry name" value="TRANSPORT PROTEIN YIDE-RELATED"/>
    <property type="match status" value="1"/>
</dbReference>
<protein>
    <submittedName>
        <fullName evidence="10">Transporter</fullName>
    </submittedName>
</protein>
<keyword evidence="4" id="KW-1003">Cell membrane</keyword>
<feature type="transmembrane region" description="Helical" evidence="8">
    <location>
        <begin position="378"/>
        <end position="398"/>
    </location>
</feature>
<dbReference type="NCBIfam" id="TIGR01625">
    <property type="entry name" value="YidE_YbjL_dupl"/>
    <property type="match status" value="1"/>
</dbReference>
<feature type="transmembrane region" description="Helical" evidence="8">
    <location>
        <begin position="419"/>
        <end position="437"/>
    </location>
</feature>
<dbReference type="Pfam" id="PF06826">
    <property type="entry name" value="Asp-Al_Ex"/>
    <property type="match status" value="2"/>
</dbReference>
<proteinExistence type="inferred from homology"/>
<evidence type="ECO:0000256" key="1">
    <source>
        <dbReference type="ARBA" id="ARBA00004651"/>
    </source>
</evidence>
<evidence type="ECO:0000259" key="9">
    <source>
        <dbReference type="PROSITE" id="PS51202"/>
    </source>
</evidence>
<keyword evidence="6 8" id="KW-1133">Transmembrane helix</keyword>
<feature type="transmembrane region" description="Helical" evidence="8">
    <location>
        <begin position="507"/>
        <end position="527"/>
    </location>
</feature>
<dbReference type="GO" id="GO:0008324">
    <property type="term" value="F:monoatomic cation transmembrane transporter activity"/>
    <property type="evidence" value="ECO:0007669"/>
    <property type="project" value="InterPro"/>
</dbReference>
<feature type="transmembrane region" description="Helical" evidence="8">
    <location>
        <begin position="354"/>
        <end position="372"/>
    </location>
</feature>
<evidence type="ECO:0000256" key="7">
    <source>
        <dbReference type="ARBA" id="ARBA00023136"/>
    </source>
</evidence>
<organism evidence="10 11">
    <name type="scientific">Actinomyces urogenitalis</name>
    <dbReference type="NCBI Taxonomy" id="103621"/>
    <lineage>
        <taxon>Bacteria</taxon>
        <taxon>Bacillati</taxon>
        <taxon>Actinomycetota</taxon>
        <taxon>Actinomycetes</taxon>
        <taxon>Actinomycetales</taxon>
        <taxon>Actinomycetaceae</taxon>
        <taxon>Actinomyces</taxon>
    </lineage>
</organism>
<dbReference type="PANTHER" id="PTHR30445">
    <property type="entry name" value="K(+)_H(+) ANTIPORTER SUBUNIT KHTT"/>
    <property type="match status" value="1"/>
</dbReference>
<dbReference type="Pfam" id="PF02080">
    <property type="entry name" value="TrkA_C"/>
    <property type="match status" value="1"/>
</dbReference>
<comment type="similarity">
    <text evidence="2">Belongs to the AAE transporter (TC 2.A.81) family.</text>
</comment>
<feature type="transmembrane region" description="Helical" evidence="8">
    <location>
        <begin position="156"/>
        <end position="174"/>
    </location>
</feature>
<dbReference type="InterPro" id="IPR050144">
    <property type="entry name" value="AAE_transporter"/>
</dbReference>
<dbReference type="InterPro" id="IPR006512">
    <property type="entry name" value="YidE_YbjL"/>
</dbReference>
<dbReference type="Proteomes" id="UP000234778">
    <property type="component" value="Unassembled WGS sequence"/>
</dbReference>
<feature type="domain" description="RCK C-terminal" evidence="9">
    <location>
        <begin position="259"/>
        <end position="344"/>
    </location>
</feature>
<reference evidence="10 11" key="1">
    <citation type="submission" date="2017-12" db="EMBL/GenBank/DDBJ databases">
        <title>Phylogenetic diversity of female urinary microbiome.</title>
        <authorList>
            <person name="Thomas-White K."/>
            <person name="Wolfe A.J."/>
        </authorList>
    </citation>
    <scope>NUCLEOTIDE SEQUENCE [LARGE SCALE GENOMIC DNA]</scope>
    <source>
        <strain evidence="10 11">UMB0319</strain>
    </source>
</reference>
<evidence type="ECO:0000256" key="8">
    <source>
        <dbReference type="SAM" id="Phobius"/>
    </source>
</evidence>
<dbReference type="InterPro" id="IPR036721">
    <property type="entry name" value="RCK_C_sf"/>
</dbReference>
<comment type="caution">
    <text evidence="10">The sequence shown here is derived from an EMBL/GenBank/DDBJ whole genome shotgun (WGS) entry which is preliminary data.</text>
</comment>
<evidence type="ECO:0000256" key="6">
    <source>
        <dbReference type="ARBA" id="ARBA00022989"/>
    </source>
</evidence>
<evidence type="ECO:0000313" key="10">
    <source>
        <dbReference type="EMBL" id="PKY98189.1"/>
    </source>
</evidence>
<keyword evidence="3" id="KW-0813">Transport</keyword>
<dbReference type="RefSeq" id="WP_101638299.1">
    <property type="nucleotide sequence ID" value="NZ_CP136961.1"/>
</dbReference>
<dbReference type="GeneID" id="81709065"/>
<comment type="subcellular location">
    <subcellularLocation>
        <location evidence="1">Cell membrane</location>
        <topology evidence="1">Multi-pass membrane protein</topology>
    </subcellularLocation>
</comment>
<dbReference type="Gene3D" id="3.30.70.1450">
    <property type="entry name" value="Regulator of K+ conductance, C-terminal domain"/>
    <property type="match status" value="1"/>
</dbReference>
<feature type="transmembrane region" description="Helical" evidence="8">
    <location>
        <begin position="38"/>
        <end position="55"/>
    </location>
</feature>
<feature type="transmembrane region" description="Helical" evidence="8">
    <location>
        <begin position="12"/>
        <end position="31"/>
    </location>
</feature>
<name>A0A2I1KRC9_9ACTO</name>
<dbReference type="PROSITE" id="PS51202">
    <property type="entry name" value="RCK_C"/>
    <property type="match status" value="1"/>
</dbReference>
<dbReference type="InterPro" id="IPR006037">
    <property type="entry name" value="RCK_C"/>
</dbReference>
<dbReference type="AlphaFoldDB" id="A0A2I1KRC9"/>
<dbReference type="GO" id="GO:0006813">
    <property type="term" value="P:potassium ion transport"/>
    <property type="evidence" value="ECO:0007669"/>
    <property type="project" value="InterPro"/>
</dbReference>
<evidence type="ECO:0000256" key="3">
    <source>
        <dbReference type="ARBA" id="ARBA00022448"/>
    </source>
</evidence>
<dbReference type="EMBL" id="PKHA01000010">
    <property type="protein sequence ID" value="PKY98189.1"/>
    <property type="molecule type" value="Genomic_DNA"/>
</dbReference>
<evidence type="ECO:0000256" key="5">
    <source>
        <dbReference type="ARBA" id="ARBA00022692"/>
    </source>
</evidence>
<keyword evidence="7 8" id="KW-0472">Membrane</keyword>
<feature type="transmembrane region" description="Helical" evidence="8">
    <location>
        <begin position="94"/>
        <end position="114"/>
    </location>
</feature>